<keyword evidence="2" id="KW-1185">Reference proteome</keyword>
<proteinExistence type="predicted"/>
<evidence type="ECO:0000313" key="2">
    <source>
        <dbReference type="Proteomes" id="UP001181693"/>
    </source>
</evidence>
<organism evidence="1 2">
    <name type="scientific">Pyxicephalus adspersus</name>
    <name type="common">African bullfrog</name>
    <dbReference type="NCBI Taxonomy" id="30357"/>
    <lineage>
        <taxon>Eukaryota</taxon>
        <taxon>Metazoa</taxon>
        <taxon>Chordata</taxon>
        <taxon>Craniata</taxon>
        <taxon>Vertebrata</taxon>
        <taxon>Euteleostomi</taxon>
        <taxon>Amphibia</taxon>
        <taxon>Batrachia</taxon>
        <taxon>Anura</taxon>
        <taxon>Neobatrachia</taxon>
        <taxon>Ranoidea</taxon>
        <taxon>Pyxicephalidae</taxon>
        <taxon>Pyxicephalinae</taxon>
        <taxon>Pyxicephalus</taxon>
    </lineage>
</organism>
<dbReference type="EMBL" id="DYDO01000014">
    <property type="protein sequence ID" value="DBA13775.1"/>
    <property type="molecule type" value="Genomic_DNA"/>
</dbReference>
<protein>
    <submittedName>
        <fullName evidence="1">Uncharacterized protein</fullName>
    </submittedName>
</protein>
<accession>A0AAV2ZMT4</accession>
<gene>
    <name evidence="1" type="ORF">GDO54_017114</name>
</gene>
<name>A0AAV2ZMT4_PYXAD</name>
<reference evidence="1" key="1">
    <citation type="thesis" date="2020" institute="ProQuest LLC" country="789 East Eisenhower Parkway, Ann Arbor, MI, USA">
        <title>Comparative Genomics and Chromosome Evolution.</title>
        <authorList>
            <person name="Mudd A.B."/>
        </authorList>
    </citation>
    <scope>NUCLEOTIDE SEQUENCE</scope>
    <source>
        <strain evidence="1">1538</strain>
        <tissue evidence="1">Blood</tissue>
    </source>
</reference>
<dbReference type="AlphaFoldDB" id="A0AAV2ZMT4"/>
<dbReference type="Proteomes" id="UP001181693">
    <property type="component" value="Unassembled WGS sequence"/>
</dbReference>
<sequence>MKGWHYWMFNPEVFFCFGVNSASGMCYTYDRVVLLKEVHYIRVVYGLVPFSIVKNLETHSFIDRIFHNYDMATLVRRFDND</sequence>
<evidence type="ECO:0000313" key="1">
    <source>
        <dbReference type="EMBL" id="DBA13775.1"/>
    </source>
</evidence>
<comment type="caution">
    <text evidence="1">The sequence shown here is derived from an EMBL/GenBank/DDBJ whole genome shotgun (WGS) entry which is preliminary data.</text>
</comment>